<dbReference type="GO" id="GO:0009166">
    <property type="term" value="P:nucleotide catabolic process"/>
    <property type="evidence" value="ECO:0007669"/>
    <property type="project" value="InterPro"/>
</dbReference>
<dbReference type="AlphaFoldDB" id="A0A2T5JGC4"/>
<protein>
    <recommendedName>
        <fullName evidence="4">5'-nucleotidase</fullName>
    </recommendedName>
</protein>
<dbReference type="GO" id="GO:0016787">
    <property type="term" value="F:hydrolase activity"/>
    <property type="evidence" value="ECO:0007669"/>
    <property type="project" value="InterPro"/>
</dbReference>
<feature type="chain" id="PRO_5015549090" description="5'-nucleotidase" evidence="1">
    <location>
        <begin position="29"/>
        <end position="311"/>
    </location>
</feature>
<dbReference type="PANTHER" id="PTHR11575:SF24">
    <property type="entry name" value="5'-NUCLEOTIDASE"/>
    <property type="match status" value="1"/>
</dbReference>
<evidence type="ECO:0000313" key="2">
    <source>
        <dbReference type="EMBL" id="PTR01416.1"/>
    </source>
</evidence>
<evidence type="ECO:0000313" key="3">
    <source>
        <dbReference type="Proteomes" id="UP000244168"/>
    </source>
</evidence>
<dbReference type="EMBL" id="QAOQ01000001">
    <property type="protein sequence ID" value="PTR01416.1"/>
    <property type="molecule type" value="Genomic_DNA"/>
</dbReference>
<dbReference type="OrthoDB" id="9775118at2"/>
<dbReference type="PANTHER" id="PTHR11575">
    <property type="entry name" value="5'-NUCLEOTIDASE-RELATED"/>
    <property type="match status" value="1"/>
</dbReference>
<dbReference type="RefSeq" id="WP_107826804.1">
    <property type="nucleotide sequence ID" value="NZ_CP160205.1"/>
</dbReference>
<evidence type="ECO:0000256" key="1">
    <source>
        <dbReference type="SAM" id="SignalP"/>
    </source>
</evidence>
<evidence type="ECO:0008006" key="4">
    <source>
        <dbReference type="Google" id="ProtNLM"/>
    </source>
</evidence>
<organism evidence="2 3">
    <name type="scientific">Mucilaginibacter yixingensis</name>
    <dbReference type="NCBI Taxonomy" id="1295612"/>
    <lineage>
        <taxon>Bacteria</taxon>
        <taxon>Pseudomonadati</taxon>
        <taxon>Bacteroidota</taxon>
        <taxon>Sphingobacteriia</taxon>
        <taxon>Sphingobacteriales</taxon>
        <taxon>Sphingobacteriaceae</taxon>
        <taxon>Mucilaginibacter</taxon>
    </lineage>
</organism>
<name>A0A2T5JGC4_9SPHI</name>
<comment type="caution">
    <text evidence="2">The sequence shown here is derived from an EMBL/GenBank/DDBJ whole genome shotgun (WGS) entry which is preliminary data.</text>
</comment>
<sequence>MNHTRRIFLSQFSLITGAALLHKSLANAAIINQPGSGTPSQLNVYCSNDLQGQIESVYKEMGGLSLIKKKMQNEQTEGLLLDAGGFINPAQSLAHQQKMIGMMNSIGYHAAGLSGHELQAGADYLVNLAADMKFNLVNCNHHFSGPLAAIVKPYIIININGVKTGITGVCSPITGVAHTEVMGAANRAARHLKERERCQWVICLAHLDSDDKADSHQLAKQSSHIDMIVAGNNARLSTNINVAFNKLSHEVILTQGARYGLMFSRTIIGFDGNGLKNSIAAKQFIPGVDGVQAFAASYQQLRGEQDQLLSA</sequence>
<keyword evidence="3" id="KW-1185">Reference proteome</keyword>
<keyword evidence="1" id="KW-0732">Signal</keyword>
<gene>
    <name evidence="2" type="ORF">C8P68_101650</name>
</gene>
<dbReference type="Proteomes" id="UP000244168">
    <property type="component" value="Unassembled WGS sequence"/>
</dbReference>
<proteinExistence type="predicted"/>
<dbReference type="InterPro" id="IPR029052">
    <property type="entry name" value="Metallo-depent_PP-like"/>
</dbReference>
<reference evidence="2 3" key="1">
    <citation type="submission" date="2018-04" db="EMBL/GenBank/DDBJ databases">
        <title>Genomic Encyclopedia of Archaeal and Bacterial Type Strains, Phase II (KMG-II): from individual species to whole genera.</title>
        <authorList>
            <person name="Goeker M."/>
        </authorList>
    </citation>
    <scope>NUCLEOTIDE SEQUENCE [LARGE SCALE GENOMIC DNA]</scope>
    <source>
        <strain evidence="2 3">DSM 26809</strain>
    </source>
</reference>
<accession>A0A2T5JGC4</accession>
<dbReference type="SUPFAM" id="SSF56300">
    <property type="entry name" value="Metallo-dependent phosphatases"/>
    <property type="match status" value="1"/>
</dbReference>
<feature type="signal peptide" evidence="1">
    <location>
        <begin position="1"/>
        <end position="28"/>
    </location>
</feature>
<dbReference type="InterPro" id="IPR006179">
    <property type="entry name" value="5_nucleotidase/apyrase"/>
</dbReference>
<dbReference type="Gene3D" id="3.60.21.10">
    <property type="match status" value="1"/>
</dbReference>